<reference evidence="1" key="1">
    <citation type="submission" date="2018-06" db="EMBL/GenBank/DDBJ databases">
        <authorList>
            <person name="Zhirakovskaya E."/>
        </authorList>
    </citation>
    <scope>NUCLEOTIDE SEQUENCE</scope>
</reference>
<dbReference type="AlphaFoldDB" id="A0A3B1AEP0"/>
<protein>
    <submittedName>
        <fullName evidence="1">Uncharacterized protein</fullName>
    </submittedName>
</protein>
<dbReference type="EMBL" id="UOFV01000468">
    <property type="protein sequence ID" value="VAX04399.1"/>
    <property type="molecule type" value="Genomic_DNA"/>
</dbReference>
<name>A0A3B1AEP0_9ZZZZ</name>
<evidence type="ECO:0000313" key="1">
    <source>
        <dbReference type="EMBL" id="VAX04399.1"/>
    </source>
</evidence>
<proteinExistence type="predicted"/>
<organism evidence="1">
    <name type="scientific">hydrothermal vent metagenome</name>
    <dbReference type="NCBI Taxonomy" id="652676"/>
    <lineage>
        <taxon>unclassified sequences</taxon>
        <taxon>metagenomes</taxon>
        <taxon>ecological metagenomes</taxon>
    </lineage>
</organism>
<gene>
    <name evidence="1" type="ORF">MNBD_GAMMA19-656</name>
</gene>
<sequence>YETGKKVADDFYEWANINFDERLGQLNYVINPVI</sequence>
<accession>A0A3B1AEP0</accession>
<feature type="non-terminal residue" evidence="1">
    <location>
        <position position="1"/>
    </location>
</feature>